<dbReference type="OrthoDB" id="429427at2759"/>
<reference evidence="5 6" key="1">
    <citation type="submission" date="2018-10" db="EMBL/GenBank/DDBJ databases">
        <title>Complete genome sequence of Malassezia restricta CBS 7877.</title>
        <authorList>
            <person name="Morand S.C."/>
            <person name="Bertignac M."/>
            <person name="Iltis A."/>
            <person name="Kolder I."/>
            <person name="Pirovano W."/>
            <person name="Jourdain R."/>
            <person name="Clavaud C."/>
        </authorList>
    </citation>
    <scope>NUCLEOTIDE SEQUENCE [LARGE SCALE GENOMIC DNA]</scope>
    <source>
        <strain evidence="5 6">CBS 7877</strain>
    </source>
</reference>
<evidence type="ECO:0000256" key="2">
    <source>
        <dbReference type="ARBA" id="ARBA00023242"/>
    </source>
</evidence>
<evidence type="ECO:0000256" key="3">
    <source>
        <dbReference type="SAM" id="Coils"/>
    </source>
</evidence>
<feature type="coiled-coil region" evidence="3">
    <location>
        <begin position="227"/>
        <end position="254"/>
    </location>
</feature>
<sequence>MWQRLQERYGSQSAHGGDGSRVGTDAIALSKKRRAQMRMRADALAKSAADEEAPSTPHESGLVREEDEAGHGEEEYAEYTGATERIPLGREAERKRAVLRRQQIRSMIASTQGGDDDGDEDDIAIVVRQPRAQAPAPVSAETLIHDEQEVLPADRDGDDDDREAQDAWERAQMRRMNVDMGDPLEAPPVAARIPLVSAQPTPRSCMARLEVLRAQWEHEAVERNDAVRTMEQELGEVQEEERALQSEIVELEAKSAWLSDMNAFTDALASFFDTKTPLLEALEHNVQALLIDRYVTRRRLRTAADAWLSDADKEQFLEGCVQLRKEHALVMSDVENDAFRDPAVELVPRFEAWRTRYLGDYDKAWGGLALANAWEWYARYEIALWDPLWRAADDDLCLGGPVDGIPGFAWEHAMSAYVGESNAGGDNEMLATMLTRVVVPRLEALAQAYDAYSAMETTAALQVVEQVSYVVEKTPMRSLLSAYRDALDRAVREPVSHVLARLALVQHVLLWCTYYDDAWDYHAYENVARQAVTSAWSAVQQTPRMDDVVKAVREVCCL</sequence>
<dbReference type="GO" id="GO:0071008">
    <property type="term" value="C:U2-type post-mRNA release spliceosomal complex"/>
    <property type="evidence" value="ECO:0007669"/>
    <property type="project" value="InterPro"/>
</dbReference>
<keyword evidence="2" id="KW-0539">Nucleus</keyword>
<dbReference type="GO" id="GO:0000390">
    <property type="term" value="P:spliceosomal complex disassembly"/>
    <property type="evidence" value="ECO:0007669"/>
    <property type="project" value="InterPro"/>
</dbReference>
<evidence type="ECO:0000313" key="6">
    <source>
        <dbReference type="Proteomes" id="UP000269793"/>
    </source>
</evidence>
<dbReference type="GO" id="GO:0003677">
    <property type="term" value="F:DNA binding"/>
    <property type="evidence" value="ECO:0007669"/>
    <property type="project" value="InterPro"/>
</dbReference>
<dbReference type="PANTHER" id="PTHR12214:SF0">
    <property type="entry name" value="LD29489P"/>
    <property type="match status" value="1"/>
</dbReference>
<accession>A0A3G2S649</accession>
<dbReference type="Proteomes" id="UP000269793">
    <property type="component" value="Chromosome III"/>
</dbReference>
<organism evidence="5 6">
    <name type="scientific">Malassezia restricta (strain ATCC 96810 / NBRC 103918 / CBS 7877)</name>
    <name type="common">Seborrheic dermatitis infection agent</name>
    <dbReference type="NCBI Taxonomy" id="425264"/>
    <lineage>
        <taxon>Eukaryota</taxon>
        <taxon>Fungi</taxon>
        <taxon>Dikarya</taxon>
        <taxon>Basidiomycota</taxon>
        <taxon>Ustilaginomycotina</taxon>
        <taxon>Malasseziomycetes</taxon>
        <taxon>Malasseziales</taxon>
        <taxon>Malasseziaceae</taxon>
        <taxon>Malassezia</taxon>
    </lineage>
</organism>
<dbReference type="VEuPathDB" id="FungiDB:DNF11_1832"/>
<dbReference type="InterPro" id="IPR012890">
    <property type="entry name" value="GCFC2-like"/>
</dbReference>
<dbReference type="PANTHER" id="PTHR12214">
    <property type="entry name" value="GC-RICH SEQUENCE DNA-BINDING FACTOR"/>
    <property type="match status" value="1"/>
</dbReference>
<comment type="subcellular location">
    <subcellularLocation>
        <location evidence="1">Nucleus</location>
    </subcellularLocation>
</comment>
<evidence type="ECO:0008006" key="7">
    <source>
        <dbReference type="Google" id="ProtNLM"/>
    </source>
</evidence>
<gene>
    <name evidence="5" type="ORF">DNF11_1832</name>
</gene>
<feature type="region of interest" description="Disordered" evidence="4">
    <location>
        <begin position="1"/>
        <end position="90"/>
    </location>
</feature>
<keyword evidence="3" id="KW-0175">Coiled coil</keyword>
<dbReference type="Pfam" id="PF15458">
    <property type="entry name" value="NTR2"/>
    <property type="match status" value="1"/>
</dbReference>
<protein>
    <recommendedName>
        <fullName evidence="7">GCF C-terminal domain-containing protein</fullName>
    </recommendedName>
</protein>
<evidence type="ECO:0000256" key="1">
    <source>
        <dbReference type="ARBA" id="ARBA00004123"/>
    </source>
</evidence>
<dbReference type="EMBL" id="CP033150">
    <property type="protein sequence ID" value="AYO42782.1"/>
    <property type="molecule type" value="Genomic_DNA"/>
</dbReference>
<evidence type="ECO:0000313" key="5">
    <source>
        <dbReference type="EMBL" id="AYO42782.1"/>
    </source>
</evidence>
<dbReference type="InterPro" id="IPR028211">
    <property type="entry name" value="Ntr2"/>
</dbReference>
<feature type="compositionally biased region" description="Basic and acidic residues" evidence="4">
    <location>
        <begin position="61"/>
        <end position="74"/>
    </location>
</feature>
<name>A0A3G2S649_MALR7</name>
<dbReference type="AlphaFoldDB" id="A0A3G2S649"/>
<keyword evidence="6" id="KW-1185">Reference proteome</keyword>
<dbReference type="STRING" id="425264.A0A3G2S649"/>
<evidence type="ECO:0000256" key="4">
    <source>
        <dbReference type="SAM" id="MobiDB-lite"/>
    </source>
</evidence>
<proteinExistence type="predicted"/>